<name>A0ACC1YSF7_MELAZ</name>
<keyword evidence="2" id="KW-1185">Reference proteome</keyword>
<proteinExistence type="predicted"/>
<dbReference type="EMBL" id="CM051395">
    <property type="protein sequence ID" value="KAJ4726079.1"/>
    <property type="molecule type" value="Genomic_DNA"/>
</dbReference>
<comment type="caution">
    <text evidence="1">The sequence shown here is derived from an EMBL/GenBank/DDBJ whole genome shotgun (WGS) entry which is preliminary data.</text>
</comment>
<sequence length="395" mass="43540">MNQDNRESDKDASTNIPMKRKRGRPRKHPRPSFNHGENSVERIQNLYHMQNAHVPPGFQGMNRDQSPPVEPLDVMVGQVVRGVIEASFDAGYLLNVKVGNSETTLRGVVFKPGQYVPVSAANDVAPHVQMVKRNEIPLPAERNEQHVKPCRNGTTNLGALKGKQRASVPVQTAHPVISRNIFQPVNLPNGRGVVNHRSSVSNQVNHMEDSKAKQVMEAVIPSNGSLPTNQVQMGGNPLQAQTNSQGMLSQPPEELLEAEAKSMKLPGLPFEKLLTEVIKRIQAPPSQSVETQIGDKHNDTDEEGQALSVEPLQVVQSNVDTHSASLSKPFENFRTGKMTELLRAVQENMMENQAAQPEGSAEDSRMNFDELKGPQAKVGEQENDDFKKHSQPSIV</sequence>
<dbReference type="Proteomes" id="UP001164539">
    <property type="component" value="Chromosome 2"/>
</dbReference>
<evidence type="ECO:0000313" key="1">
    <source>
        <dbReference type="EMBL" id="KAJ4726079.1"/>
    </source>
</evidence>
<organism evidence="1 2">
    <name type="scientific">Melia azedarach</name>
    <name type="common">Chinaberry tree</name>
    <dbReference type="NCBI Taxonomy" id="155640"/>
    <lineage>
        <taxon>Eukaryota</taxon>
        <taxon>Viridiplantae</taxon>
        <taxon>Streptophyta</taxon>
        <taxon>Embryophyta</taxon>
        <taxon>Tracheophyta</taxon>
        <taxon>Spermatophyta</taxon>
        <taxon>Magnoliopsida</taxon>
        <taxon>eudicotyledons</taxon>
        <taxon>Gunneridae</taxon>
        <taxon>Pentapetalae</taxon>
        <taxon>rosids</taxon>
        <taxon>malvids</taxon>
        <taxon>Sapindales</taxon>
        <taxon>Meliaceae</taxon>
        <taxon>Melia</taxon>
    </lineage>
</organism>
<evidence type="ECO:0000313" key="2">
    <source>
        <dbReference type="Proteomes" id="UP001164539"/>
    </source>
</evidence>
<protein>
    <submittedName>
        <fullName evidence="1">AT hook motif-containing protein</fullName>
    </submittedName>
</protein>
<reference evidence="1 2" key="1">
    <citation type="journal article" date="2023" name="Science">
        <title>Complex scaffold remodeling in plant triterpene biosynthesis.</title>
        <authorList>
            <person name="De La Pena R."/>
            <person name="Hodgson H."/>
            <person name="Liu J.C."/>
            <person name="Stephenson M.J."/>
            <person name="Martin A.C."/>
            <person name="Owen C."/>
            <person name="Harkess A."/>
            <person name="Leebens-Mack J."/>
            <person name="Jimenez L.E."/>
            <person name="Osbourn A."/>
            <person name="Sattely E.S."/>
        </authorList>
    </citation>
    <scope>NUCLEOTIDE SEQUENCE [LARGE SCALE GENOMIC DNA]</scope>
    <source>
        <strain evidence="2">cv. JPN11</strain>
        <tissue evidence="1">Leaf</tissue>
    </source>
</reference>
<gene>
    <name evidence="1" type="ORF">OWV82_004843</name>
</gene>
<accession>A0ACC1YSF7</accession>